<evidence type="ECO:0000256" key="3">
    <source>
        <dbReference type="ARBA" id="ARBA00012438"/>
    </source>
</evidence>
<evidence type="ECO:0000256" key="8">
    <source>
        <dbReference type="SAM" id="Phobius"/>
    </source>
</evidence>
<dbReference type="PANTHER" id="PTHR43711:SF1">
    <property type="entry name" value="HISTIDINE KINASE 1"/>
    <property type="match status" value="1"/>
</dbReference>
<evidence type="ECO:0000259" key="10">
    <source>
        <dbReference type="PROSITE" id="PS50885"/>
    </source>
</evidence>
<evidence type="ECO:0000259" key="9">
    <source>
        <dbReference type="PROSITE" id="PS50109"/>
    </source>
</evidence>
<comment type="subcellular location">
    <subcellularLocation>
        <location evidence="2">Membrane</location>
    </subcellularLocation>
</comment>
<keyword evidence="8" id="KW-1133">Transmembrane helix</keyword>
<comment type="caution">
    <text evidence="11">The sequence shown here is derived from an EMBL/GenBank/DDBJ whole genome shotgun (WGS) entry which is preliminary data.</text>
</comment>
<evidence type="ECO:0000313" key="11">
    <source>
        <dbReference type="EMBL" id="TJZ84354.1"/>
    </source>
</evidence>
<evidence type="ECO:0000256" key="6">
    <source>
        <dbReference type="ARBA" id="ARBA00022777"/>
    </source>
</evidence>
<reference evidence="11 12" key="1">
    <citation type="submission" date="2019-04" db="EMBL/GenBank/DDBJ databases">
        <authorList>
            <person name="Li J."/>
        </authorList>
    </citation>
    <scope>NUCLEOTIDE SEQUENCE [LARGE SCALE GENOMIC DNA]</scope>
    <source>
        <strain evidence="11 12">CCTCC AB2016182</strain>
    </source>
</reference>
<dbReference type="PRINTS" id="PR00344">
    <property type="entry name" value="BCTRLSENSOR"/>
</dbReference>
<keyword evidence="5" id="KW-0808">Transferase</keyword>
<dbReference type="GO" id="GO:0000155">
    <property type="term" value="F:phosphorelay sensor kinase activity"/>
    <property type="evidence" value="ECO:0007669"/>
    <property type="project" value="InterPro"/>
</dbReference>
<keyword evidence="6" id="KW-0418">Kinase</keyword>
<dbReference type="EMBL" id="SUNH01000012">
    <property type="protein sequence ID" value="TJZ84354.1"/>
    <property type="molecule type" value="Genomic_DNA"/>
</dbReference>
<dbReference type="OrthoDB" id="9809766at2"/>
<dbReference type="SMART" id="SM00304">
    <property type="entry name" value="HAMP"/>
    <property type="match status" value="1"/>
</dbReference>
<dbReference type="CDD" id="cd06225">
    <property type="entry name" value="HAMP"/>
    <property type="match status" value="1"/>
</dbReference>
<dbReference type="Proteomes" id="UP000306223">
    <property type="component" value="Unassembled WGS sequence"/>
</dbReference>
<dbReference type="PROSITE" id="PS50109">
    <property type="entry name" value="HIS_KIN"/>
    <property type="match status" value="1"/>
</dbReference>
<dbReference type="Gene3D" id="6.10.340.10">
    <property type="match status" value="1"/>
</dbReference>
<organism evidence="11 12">
    <name type="scientific">Paracoccus hibiscisoli</name>
    <dbReference type="NCBI Taxonomy" id="2023261"/>
    <lineage>
        <taxon>Bacteria</taxon>
        <taxon>Pseudomonadati</taxon>
        <taxon>Pseudomonadota</taxon>
        <taxon>Alphaproteobacteria</taxon>
        <taxon>Rhodobacterales</taxon>
        <taxon>Paracoccaceae</taxon>
        <taxon>Paracoccus</taxon>
    </lineage>
</organism>
<dbReference type="EC" id="2.7.13.3" evidence="3"/>
<dbReference type="SMART" id="SM00388">
    <property type="entry name" value="HisKA"/>
    <property type="match status" value="1"/>
</dbReference>
<dbReference type="InterPro" id="IPR003660">
    <property type="entry name" value="HAMP_dom"/>
</dbReference>
<dbReference type="InterPro" id="IPR050736">
    <property type="entry name" value="Sensor_HK_Regulatory"/>
</dbReference>
<keyword evidence="4" id="KW-0597">Phosphoprotein</keyword>
<dbReference type="Pfam" id="PF00512">
    <property type="entry name" value="HisKA"/>
    <property type="match status" value="1"/>
</dbReference>
<feature type="domain" description="HAMP" evidence="10">
    <location>
        <begin position="216"/>
        <end position="268"/>
    </location>
</feature>
<dbReference type="Gene3D" id="1.10.287.130">
    <property type="match status" value="1"/>
</dbReference>
<dbReference type="InterPro" id="IPR004358">
    <property type="entry name" value="Sig_transdc_His_kin-like_C"/>
</dbReference>
<protein>
    <recommendedName>
        <fullName evidence="3">histidine kinase</fullName>
        <ecNumber evidence="3">2.7.13.3</ecNumber>
    </recommendedName>
</protein>
<gene>
    <name evidence="11" type="ORF">FA740_09470</name>
</gene>
<dbReference type="CDD" id="cd00075">
    <property type="entry name" value="HATPase"/>
    <property type="match status" value="1"/>
</dbReference>
<dbReference type="InterPro" id="IPR036890">
    <property type="entry name" value="HATPase_C_sf"/>
</dbReference>
<dbReference type="CDD" id="cd00082">
    <property type="entry name" value="HisKA"/>
    <property type="match status" value="1"/>
</dbReference>
<keyword evidence="12" id="KW-1185">Reference proteome</keyword>
<dbReference type="PANTHER" id="PTHR43711">
    <property type="entry name" value="TWO-COMPONENT HISTIDINE KINASE"/>
    <property type="match status" value="1"/>
</dbReference>
<accession>A0A4U0R877</accession>
<keyword evidence="8" id="KW-0812">Transmembrane</keyword>
<name>A0A4U0R877_9RHOB</name>
<dbReference type="SMART" id="SM00387">
    <property type="entry name" value="HATPase_c"/>
    <property type="match status" value="1"/>
</dbReference>
<dbReference type="GO" id="GO:0016020">
    <property type="term" value="C:membrane"/>
    <property type="evidence" value="ECO:0007669"/>
    <property type="project" value="UniProtKB-SubCell"/>
</dbReference>
<dbReference type="Gene3D" id="3.30.565.10">
    <property type="entry name" value="Histidine kinase-like ATPase, C-terminal domain"/>
    <property type="match status" value="1"/>
</dbReference>
<dbReference type="InterPro" id="IPR036097">
    <property type="entry name" value="HisK_dim/P_sf"/>
</dbReference>
<dbReference type="FunFam" id="1.10.287.130:FF:000001">
    <property type="entry name" value="Two-component sensor histidine kinase"/>
    <property type="match status" value="1"/>
</dbReference>
<evidence type="ECO:0000256" key="1">
    <source>
        <dbReference type="ARBA" id="ARBA00000085"/>
    </source>
</evidence>
<evidence type="ECO:0000313" key="12">
    <source>
        <dbReference type="Proteomes" id="UP000306223"/>
    </source>
</evidence>
<dbReference type="InterPro" id="IPR003661">
    <property type="entry name" value="HisK_dim/P_dom"/>
</dbReference>
<proteinExistence type="predicted"/>
<dbReference type="Pfam" id="PF00672">
    <property type="entry name" value="HAMP"/>
    <property type="match status" value="1"/>
</dbReference>
<dbReference type="AlphaFoldDB" id="A0A4U0R877"/>
<sequence>MKIRNKLLVSHGALAVCVAVICAFMLVALETTDRNRRRMADSYESLRQLNELNSDSNRMAEQISELLSIGLSNRREVTEVSRTLLARLEGVRDQLRDDIATAASDAARQRDAEMLEWIEVILDRTVRLADIGTRMADLVADGRIEEARRIYVVQVEDGLDDEISDLLRSATAADEARVLDAIDRWDRQTELLRALAISTVVLGTGLAVGAALVMDRLVSRPIEALARAVDDLGQGRVTRPRPAPGGDELGRLATRFDQMARAIARQQGDLRTARDSLMVQVAERTASLSQRTSQLEAANARLTRLNDTRTQFFADVSHELRTPLTAIRGQAEVALRQPQATVADLRQTLSQITRRSGQMGRLVDDLLFLARSEAGAIAFAFRDTMMQEVLAEVMMDAALLTRQRDVTISVTQPSGPIVLRADPDRLRQAIVIVLDNAISHAPDGTAVTLDLDEAGGRIRLAVSDRGPGFTEDEAARVFERFYRGHSRGARGGAGLGLPIARWLLEQHGGAIAIARTEPGARVEITLPPGGAQGGAAWTS</sequence>
<evidence type="ECO:0000256" key="5">
    <source>
        <dbReference type="ARBA" id="ARBA00022679"/>
    </source>
</evidence>
<keyword evidence="8" id="KW-0472">Membrane</keyword>
<dbReference type="PROSITE" id="PS50885">
    <property type="entry name" value="HAMP"/>
    <property type="match status" value="1"/>
</dbReference>
<dbReference type="InterPro" id="IPR003594">
    <property type="entry name" value="HATPase_dom"/>
</dbReference>
<comment type="catalytic activity">
    <reaction evidence="1">
        <text>ATP + protein L-histidine = ADP + protein N-phospho-L-histidine.</text>
        <dbReference type="EC" id="2.7.13.3"/>
    </reaction>
</comment>
<feature type="domain" description="Histidine kinase" evidence="9">
    <location>
        <begin position="315"/>
        <end position="530"/>
    </location>
</feature>
<evidence type="ECO:0000256" key="7">
    <source>
        <dbReference type="ARBA" id="ARBA00023012"/>
    </source>
</evidence>
<dbReference type="SUPFAM" id="SSF47384">
    <property type="entry name" value="Homodimeric domain of signal transducing histidine kinase"/>
    <property type="match status" value="1"/>
</dbReference>
<feature type="transmembrane region" description="Helical" evidence="8">
    <location>
        <begin position="12"/>
        <end position="29"/>
    </location>
</feature>
<dbReference type="SUPFAM" id="SSF55874">
    <property type="entry name" value="ATPase domain of HSP90 chaperone/DNA topoisomerase II/histidine kinase"/>
    <property type="match status" value="1"/>
</dbReference>
<dbReference type="SUPFAM" id="SSF158472">
    <property type="entry name" value="HAMP domain-like"/>
    <property type="match status" value="1"/>
</dbReference>
<dbReference type="Pfam" id="PF02518">
    <property type="entry name" value="HATPase_c"/>
    <property type="match status" value="1"/>
</dbReference>
<evidence type="ECO:0000256" key="4">
    <source>
        <dbReference type="ARBA" id="ARBA00022553"/>
    </source>
</evidence>
<keyword evidence="7" id="KW-0902">Two-component regulatory system</keyword>
<dbReference type="RefSeq" id="WP_136856532.1">
    <property type="nucleotide sequence ID" value="NZ_SUNH01000012.1"/>
</dbReference>
<dbReference type="InterPro" id="IPR005467">
    <property type="entry name" value="His_kinase_dom"/>
</dbReference>
<evidence type="ECO:0000256" key="2">
    <source>
        <dbReference type="ARBA" id="ARBA00004370"/>
    </source>
</evidence>